<protein>
    <submittedName>
        <fullName evidence="6">Peptidase M16</fullName>
    </submittedName>
</protein>
<dbReference type="InterPro" id="IPR050361">
    <property type="entry name" value="MPP/UQCRC_Complex"/>
</dbReference>
<dbReference type="Pfam" id="PF00675">
    <property type="entry name" value="Peptidase_M16"/>
    <property type="match status" value="1"/>
</dbReference>
<dbReference type="InterPro" id="IPR007863">
    <property type="entry name" value="Peptidase_M16_C"/>
</dbReference>
<dbReference type="Proteomes" id="UP000078003">
    <property type="component" value="Unassembled WGS sequence"/>
</dbReference>
<dbReference type="PANTHER" id="PTHR11851">
    <property type="entry name" value="METALLOPROTEASE"/>
    <property type="match status" value="1"/>
</dbReference>
<dbReference type="InterPro" id="IPR011249">
    <property type="entry name" value="Metalloenz_LuxS/M16"/>
</dbReference>
<dbReference type="GO" id="GO:0046872">
    <property type="term" value="F:metal ion binding"/>
    <property type="evidence" value="ECO:0007669"/>
    <property type="project" value="InterPro"/>
</dbReference>
<evidence type="ECO:0000313" key="6">
    <source>
        <dbReference type="EMBL" id="OAM17470.1"/>
    </source>
</evidence>
<feature type="chain" id="PRO_5008395806" evidence="3">
    <location>
        <begin position="21"/>
        <end position="436"/>
    </location>
</feature>
<comment type="caution">
    <text evidence="6">The sequence shown here is derived from an EMBL/GenBank/DDBJ whole genome shotgun (WGS) entry which is preliminary data.</text>
</comment>
<organism evidence="6 7">
    <name type="scientific">Eikenella corrodens</name>
    <dbReference type="NCBI Taxonomy" id="539"/>
    <lineage>
        <taxon>Bacteria</taxon>
        <taxon>Pseudomonadati</taxon>
        <taxon>Pseudomonadota</taxon>
        <taxon>Betaproteobacteria</taxon>
        <taxon>Neisseriales</taxon>
        <taxon>Neisseriaceae</taxon>
        <taxon>Eikenella</taxon>
    </lineage>
</organism>
<feature type="compositionally biased region" description="Polar residues" evidence="2">
    <location>
        <begin position="243"/>
        <end position="255"/>
    </location>
</feature>
<feature type="domain" description="Peptidase M16 C-terminal" evidence="5">
    <location>
        <begin position="187"/>
        <end position="367"/>
    </location>
</feature>
<evidence type="ECO:0000313" key="7">
    <source>
        <dbReference type="Proteomes" id="UP000078003"/>
    </source>
</evidence>
<evidence type="ECO:0000256" key="2">
    <source>
        <dbReference type="SAM" id="MobiDB-lite"/>
    </source>
</evidence>
<dbReference type="RefSeq" id="WP_064104226.1">
    <property type="nucleotide sequence ID" value="NZ_LXSF01000002.1"/>
</dbReference>
<evidence type="ECO:0000259" key="4">
    <source>
        <dbReference type="Pfam" id="PF00675"/>
    </source>
</evidence>
<dbReference type="PANTHER" id="PTHR11851:SF49">
    <property type="entry name" value="MITOCHONDRIAL-PROCESSING PEPTIDASE SUBUNIT ALPHA"/>
    <property type="match status" value="1"/>
</dbReference>
<feature type="region of interest" description="Disordered" evidence="2">
    <location>
        <begin position="229"/>
        <end position="255"/>
    </location>
</feature>
<dbReference type="EMBL" id="LXSF01000002">
    <property type="protein sequence ID" value="OAM17470.1"/>
    <property type="molecule type" value="Genomic_DNA"/>
</dbReference>
<proteinExistence type="inferred from homology"/>
<dbReference type="SUPFAM" id="SSF63411">
    <property type="entry name" value="LuxS/MPP-like metallohydrolase"/>
    <property type="match status" value="2"/>
</dbReference>
<sequence length="436" mass="48123">MFRSLLVAAVLAASVVPAAAETQSRVLANGMKVIVREDHRAPVAVTQLWFKVGSADEHAGKTGLSHALEHMMFKGTPTVPAGEFSRRISALGGSDNAFTSRNETVYHQEFAVASLPQVLELEADRMVNLNFSDADFENEMKVIREERRLTTDNDPDGKMWEQINLNAYAKPENRAPVIGYEADLHTLKPEDLRQWYRAWYAPHNATLVIVGDVKAGEVLDNAEKLFGSLPDHPLPARNDLTEPPQTANRSARSTAPVSSPVVGLAIQVTALRKVDDKLPYALNMLADVLDGSMSARIERNLVRGRKVAVEASMGYDMLTRSPDVLLFSGTPAPNVKPEQLTAAFLNEVRQIAEHGVSEEELARVRNRSLAAREFGKDSMETQATNIGSLESAGFSYTDEDEILRRRLAVSAEEVREAARWLLAQKHTTVVLYPESK</sequence>
<dbReference type="AlphaFoldDB" id="A0A1A9RFT2"/>
<evidence type="ECO:0000259" key="5">
    <source>
        <dbReference type="Pfam" id="PF05193"/>
    </source>
</evidence>
<accession>A0A1A9RFT2</accession>
<reference evidence="7" key="1">
    <citation type="submission" date="2016-05" db="EMBL/GenBank/DDBJ databases">
        <title>Draft genome of Corynebacterium afermentans subsp. afermentans LCDC 88199T.</title>
        <authorList>
            <person name="Bernier A.-M."/>
            <person name="Bernard K."/>
        </authorList>
    </citation>
    <scope>NUCLEOTIDE SEQUENCE [LARGE SCALE GENOMIC DNA]</scope>
    <source>
        <strain evidence="7">NML01-0328</strain>
    </source>
</reference>
<feature type="domain" description="Peptidase M16 N-terminal" evidence="4">
    <location>
        <begin position="32"/>
        <end position="169"/>
    </location>
</feature>
<dbReference type="InterPro" id="IPR011765">
    <property type="entry name" value="Pept_M16_N"/>
</dbReference>
<dbReference type="Gene3D" id="3.30.830.10">
    <property type="entry name" value="Metalloenzyme, LuxS/M16 peptidase-like"/>
    <property type="match status" value="2"/>
</dbReference>
<comment type="similarity">
    <text evidence="1">Belongs to the peptidase M16 family.</text>
</comment>
<gene>
    <name evidence="6" type="ORF">A7P85_03765</name>
</gene>
<name>A0A1A9RFT2_EIKCO</name>
<dbReference type="Pfam" id="PF05193">
    <property type="entry name" value="Peptidase_M16_C"/>
    <property type="match status" value="1"/>
</dbReference>
<feature type="signal peptide" evidence="3">
    <location>
        <begin position="1"/>
        <end position="20"/>
    </location>
</feature>
<keyword evidence="3" id="KW-0732">Signal</keyword>
<evidence type="ECO:0000256" key="3">
    <source>
        <dbReference type="SAM" id="SignalP"/>
    </source>
</evidence>
<evidence type="ECO:0000256" key="1">
    <source>
        <dbReference type="ARBA" id="ARBA00007261"/>
    </source>
</evidence>